<keyword evidence="1" id="KW-0560">Oxidoreductase</keyword>
<dbReference type="eggNOG" id="COG0665">
    <property type="taxonomic scope" value="Bacteria"/>
</dbReference>
<dbReference type="PATRIC" id="fig|1449351.3.peg.3631"/>
<dbReference type="PANTHER" id="PTHR13847:SF289">
    <property type="entry name" value="GLYCINE OXIDASE"/>
    <property type="match status" value="1"/>
</dbReference>
<dbReference type="InterPro" id="IPR036188">
    <property type="entry name" value="FAD/NAD-bd_sf"/>
</dbReference>
<dbReference type="STRING" id="1449351.RISW2_13795"/>
<evidence type="ECO:0000313" key="3">
    <source>
        <dbReference type="EMBL" id="ETX27496.1"/>
    </source>
</evidence>
<name>X7F5Z2_9RHOB</name>
<dbReference type="AlphaFoldDB" id="X7F5Z2"/>
<dbReference type="InterPro" id="IPR006076">
    <property type="entry name" value="FAD-dep_OxRdtase"/>
</dbReference>
<comment type="caution">
    <text evidence="3">The sequence shown here is derived from an EMBL/GenBank/DDBJ whole genome shotgun (WGS) entry which is preliminary data.</text>
</comment>
<gene>
    <name evidence="3" type="ORF">RISW2_13795</name>
</gene>
<keyword evidence="4" id="KW-1185">Reference proteome</keyword>
<dbReference type="Gene3D" id="3.30.9.10">
    <property type="entry name" value="D-Amino Acid Oxidase, subunit A, domain 2"/>
    <property type="match status" value="1"/>
</dbReference>
<sequence length="417" mass="43828">MAERIVVVGAGIVGVTAALELRRRGAEVTVIDRTGVAAEASRGNAGAFALTDVVPLASPGTVAAAVRWLIDPRGPLAIPPAYAPRLVPWLWRFWRATAASRADAASAAQAALMARSSAALEELVARHALDHFLRRAGQLELHDSARSFAQGTGARDRAAAHGVRVVPLTSAGAIAEIQPGLAPQFTHGAYYPDWINVTDPARWTEHLAQLFLAAGGRIERAAVEALEPQAGGVRLRTASGVRDADRVVVAAGAWSHHLARTVGDRVPLETERGYNTTLPAGAFDLRLHLTFADHGFVASRIGDGVRIGGGVELAGLARPPDMRRARLFLDKARGFLPGLDASGGTEWMGFRPSTPDTLPVIGPSPRAPRILYAFGHGHLGLTQSAGTAAIMADLATGRAPGLDLAPYRPGRFAPARG</sequence>
<dbReference type="Proteomes" id="UP000023430">
    <property type="component" value="Unassembled WGS sequence"/>
</dbReference>
<dbReference type="GO" id="GO:0016491">
    <property type="term" value="F:oxidoreductase activity"/>
    <property type="evidence" value="ECO:0007669"/>
    <property type="project" value="UniProtKB-KW"/>
</dbReference>
<dbReference type="Pfam" id="PF01266">
    <property type="entry name" value="DAO"/>
    <property type="match status" value="1"/>
</dbReference>
<dbReference type="SUPFAM" id="SSF51905">
    <property type="entry name" value="FAD/NAD(P)-binding domain"/>
    <property type="match status" value="1"/>
</dbReference>
<evidence type="ECO:0000259" key="2">
    <source>
        <dbReference type="Pfam" id="PF01266"/>
    </source>
</evidence>
<dbReference type="GO" id="GO:0005737">
    <property type="term" value="C:cytoplasm"/>
    <property type="evidence" value="ECO:0007669"/>
    <property type="project" value="TreeGrafter"/>
</dbReference>
<dbReference type="Gene3D" id="3.50.50.60">
    <property type="entry name" value="FAD/NAD(P)-binding domain"/>
    <property type="match status" value="2"/>
</dbReference>
<organism evidence="3 4">
    <name type="scientific">Roseivivax isoporae LMG 25204</name>
    <dbReference type="NCBI Taxonomy" id="1449351"/>
    <lineage>
        <taxon>Bacteria</taxon>
        <taxon>Pseudomonadati</taxon>
        <taxon>Pseudomonadota</taxon>
        <taxon>Alphaproteobacteria</taxon>
        <taxon>Rhodobacterales</taxon>
        <taxon>Roseobacteraceae</taxon>
        <taxon>Roseivivax</taxon>
    </lineage>
</organism>
<feature type="domain" description="FAD dependent oxidoreductase" evidence="2">
    <location>
        <begin position="4"/>
        <end position="394"/>
    </location>
</feature>
<accession>X7F5Z2</accession>
<protein>
    <submittedName>
        <fullName evidence="3">D-amino acid dehydrogenase</fullName>
    </submittedName>
</protein>
<evidence type="ECO:0000256" key="1">
    <source>
        <dbReference type="ARBA" id="ARBA00023002"/>
    </source>
</evidence>
<proteinExistence type="predicted"/>
<dbReference type="EMBL" id="JAME01000032">
    <property type="protein sequence ID" value="ETX27496.1"/>
    <property type="molecule type" value="Genomic_DNA"/>
</dbReference>
<dbReference type="SUPFAM" id="SSF54373">
    <property type="entry name" value="FAD-linked reductases, C-terminal domain"/>
    <property type="match status" value="1"/>
</dbReference>
<evidence type="ECO:0000313" key="4">
    <source>
        <dbReference type="Proteomes" id="UP000023430"/>
    </source>
</evidence>
<dbReference type="PANTHER" id="PTHR13847">
    <property type="entry name" value="SARCOSINE DEHYDROGENASE-RELATED"/>
    <property type="match status" value="1"/>
</dbReference>
<reference evidence="3 4" key="1">
    <citation type="submission" date="2014-01" db="EMBL/GenBank/DDBJ databases">
        <title>Roseivivax isoporae LMG 25204 Genome Sequencing.</title>
        <authorList>
            <person name="Lai Q."/>
            <person name="Li G."/>
            <person name="Shao Z."/>
        </authorList>
    </citation>
    <scope>NUCLEOTIDE SEQUENCE [LARGE SCALE GENOMIC DNA]</scope>
    <source>
        <strain evidence="3 4">LMG 25204</strain>
    </source>
</reference>
<dbReference type="OrthoDB" id="9805337at2"/>